<comment type="subcellular location">
    <subcellularLocation>
        <location evidence="1">Mitochondrion</location>
    </subcellularLocation>
</comment>
<name>A0A4Y7TPW1_COPMI</name>
<feature type="domain" description="Prokaryotic-type class I peptide chain release factors" evidence="6">
    <location>
        <begin position="155"/>
        <end position="253"/>
    </location>
</feature>
<organism evidence="7 8">
    <name type="scientific">Coprinellus micaceus</name>
    <name type="common">Glistening ink-cap mushroom</name>
    <name type="synonym">Coprinus micaceus</name>
    <dbReference type="NCBI Taxonomy" id="71717"/>
    <lineage>
        <taxon>Eukaryota</taxon>
        <taxon>Fungi</taxon>
        <taxon>Dikarya</taxon>
        <taxon>Basidiomycota</taxon>
        <taxon>Agaricomycotina</taxon>
        <taxon>Agaricomycetes</taxon>
        <taxon>Agaricomycetidae</taxon>
        <taxon>Agaricales</taxon>
        <taxon>Agaricineae</taxon>
        <taxon>Psathyrellaceae</taxon>
        <taxon>Coprinellus</taxon>
    </lineage>
</organism>
<keyword evidence="8" id="KW-1185">Reference proteome</keyword>
<feature type="compositionally biased region" description="Basic residues" evidence="5">
    <location>
        <begin position="239"/>
        <end position="251"/>
    </location>
</feature>
<evidence type="ECO:0000256" key="2">
    <source>
        <dbReference type="ARBA" id="ARBA00010835"/>
    </source>
</evidence>
<dbReference type="GO" id="GO:0032543">
    <property type="term" value="P:mitochondrial translation"/>
    <property type="evidence" value="ECO:0007669"/>
    <property type="project" value="UniProtKB-ARBA"/>
</dbReference>
<dbReference type="SUPFAM" id="SSF75620">
    <property type="entry name" value="Release factor"/>
    <property type="match status" value="1"/>
</dbReference>
<evidence type="ECO:0000313" key="7">
    <source>
        <dbReference type="EMBL" id="TEB36217.1"/>
    </source>
</evidence>
<dbReference type="EMBL" id="QPFP01000006">
    <property type="protein sequence ID" value="TEB36217.1"/>
    <property type="molecule type" value="Genomic_DNA"/>
</dbReference>
<dbReference type="STRING" id="71717.A0A4Y7TPW1"/>
<dbReference type="CDD" id="cd20267">
    <property type="entry name" value="Complex1_LYR_LYRM7"/>
    <property type="match status" value="1"/>
</dbReference>
<dbReference type="InterPro" id="IPR045853">
    <property type="entry name" value="Pep_chain_release_fac_I_sf"/>
</dbReference>
<comment type="caution">
    <text evidence="7">The sequence shown here is derived from an EMBL/GenBank/DDBJ whole genome shotgun (WGS) entry which is preliminary data.</text>
</comment>
<reference evidence="7 8" key="1">
    <citation type="journal article" date="2019" name="Nat. Ecol. Evol.">
        <title>Megaphylogeny resolves global patterns of mushroom evolution.</title>
        <authorList>
            <person name="Varga T."/>
            <person name="Krizsan K."/>
            <person name="Foldi C."/>
            <person name="Dima B."/>
            <person name="Sanchez-Garcia M."/>
            <person name="Sanchez-Ramirez S."/>
            <person name="Szollosi G.J."/>
            <person name="Szarkandi J.G."/>
            <person name="Papp V."/>
            <person name="Albert L."/>
            <person name="Andreopoulos W."/>
            <person name="Angelini C."/>
            <person name="Antonin V."/>
            <person name="Barry K.W."/>
            <person name="Bougher N.L."/>
            <person name="Buchanan P."/>
            <person name="Buyck B."/>
            <person name="Bense V."/>
            <person name="Catcheside P."/>
            <person name="Chovatia M."/>
            <person name="Cooper J."/>
            <person name="Damon W."/>
            <person name="Desjardin D."/>
            <person name="Finy P."/>
            <person name="Geml J."/>
            <person name="Haridas S."/>
            <person name="Hughes K."/>
            <person name="Justo A."/>
            <person name="Karasinski D."/>
            <person name="Kautmanova I."/>
            <person name="Kiss B."/>
            <person name="Kocsube S."/>
            <person name="Kotiranta H."/>
            <person name="LaButti K.M."/>
            <person name="Lechner B.E."/>
            <person name="Liimatainen K."/>
            <person name="Lipzen A."/>
            <person name="Lukacs Z."/>
            <person name="Mihaltcheva S."/>
            <person name="Morgado L.N."/>
            <person name="Niskanen T."/>
            <person name="Noordeloos M.E."/>
            <person name="Ohm R.A."/>
            <person name="Ortiz-Santana B."/>
            <person name="Ovrebo C."/>
            <person name="Racz N."/>
            <person name="Riley R."/>
            <person name="Savchenko A."/>
            <person name="Shiryaev A."/>
            <person name="Soop K."/>
            <person name="Spirin V."/>
            <person name="Szebenyi C."/>
            <person name="Tomsovsky M."/>
            <person name="Tulloss R.E."/>
            <person name="Uehling J."/>
            <person name="Grigoriev I.V."/>
            <person name="Vagvolgyi C."/>
            <person name="Papp T."/>
            <person name="Martin F.M."/>
            <person name="Miettinen O."/>
            <person name="Hibbett D.S."/>
            <person name="Nagy L.G."/>
        </authorList>
    </citation>
    <scope>NUCLEOTIDE SEQUENCE [LARGE SCALE GENOMIC DNA]</scope>
    <source>
        <strain evidence="7 8">FP101781</strain>
    </source>
</reference>
<proteinExistence type="inferred from homology"/>
<dbReference type="Gene3D" id="3.30.160.20">
    <property type="match status" value="1"/>
</dbReference>
<dbReference type="InterPro" id="IPR052405">
    <property type="entry name" value="Mito_Transl_Release_Factor"/>
</dbReference>
<dbReference type="PANTHER" id="PTHR46203:SF1">
    <property type="entry name" value="MITOCHONDRIAL TRANSLATION RELEASE FACTOR IN RESCUE"/>
    <property type="match status" value="1"/>
</dbReference>
<dbReference type="AlphaFoldDB" id="A0A4Y7TPW1"/>
<dbReference type="GO" id="GO:0005739">
    <property type="term" value="C:mitochondrion"/>
    <property type="evidence" value="ECO:0007669"/>
    <property type="project" value="UniProtKB-SubCell"/>
</dbReference>
<evidence type="ECO:0000259" key="6">
    <source>
        <dbReference type="Pfam" id="PF00472"/>
    </source>
</evidence>
<evidence type="ECO:0000256" key="3">
    <source>
        <dbReference type="ARBA" id="ARBA00022946"/>
    </source>
</evidence>
<dbReference type="GO" id="GO:0034551">
    <property type="term" value="P:mitochondrial respiratory chain complex III assembly"/>
    <property type="evidence" value="ECO:0007669"/>
    <property type="project" value="InterPro"/>
</dbReference>
<dbReference type="InterPro" id="IPR045298">
    <property type="entry name" value="Complex1_LYR_LYRM7"/>
</dbReference>
<dbReference type="GO" id="GO:0003747">
    <property type="term" value="F:translation release factor activity"/>
    <property type="evidence" value="ECO:0007669"/>
    <property type="project" value="InterPro"/>
</dbReference>
<dbReference type="OrthoDB" id="277888at2759"/>
<dbReference type="InterPro" id="IPR000352">
    <property type="entry name" value="Pep_chain_release_fac_I"/>
</dbReference>
<evidence type="ECO:0000313" key="8">
    <source>
        <dbReference type="Proteomes" id="UP000298030"/>
    </source>
</evidence>
<feature type="compositionally biased region" description="Basic and acidic residues" evidence="5">
    <location>
        <begin position="226"/>
        <end position="238"/>
    </location>
</feature>
<evidence type="ECO:0000256" key="4">
    <source>
        <dbReference type="ARBA" id="ARBA00023128"/>
    </source>
</evidence>
<feature type="region of interest" description="Disordered" evidence="5">
    <location>
        <begin position="220"/>
        <end position="265"/>
    </location>
</feature>
<evidence type="ECO:0000256" key="1">
    <source>
        <dbReference type="ARBA" id="ARBA00004173"/>
    </source>
</evidence>
<dbReference type="PANTHER" id="PTHR46203">
    <property type="entry name" value="PROBABLE PEPTIDE CHAIN RELEASE FACTOR C12ORF65"/>
    <property type="match status" value="1"/>
</dbReference>
<gene>
    <name evidence="7" type="ORF">FA13DRAFT_1683545</name>
</gene>
<evidence type="ECO:0000256" key="5">
    <source>
        <dbReference type="SAM" id="MobiDB-lite"/>
    </source>
</evidence>
<dbReference type="Pfam" id="PF00472">
    <property type="entry name" value="RF-1"/>
    <property type="match status" value="1"/>
</dbReference>
<dbReference type="Proteomes" id="UP000298030">
    <property type="component" value="Unassembled WGS sequence"/>
</dbReference>
<accession>A0A4Y7TPW1</accession>
<keyword evidence="4" id="KW-0496">Mitochondrion</keyword>
<sequence length="265" mass="30064">MSITPTLKAAAKSAYRDVWRASSVAFRGDDTVLQAFRQKMRLDAATASQEATTPEAYQQSTQLFRDIAVVLRKNIVQASRVGERGGSDIYRIYMRPETELGDNDTVKNPAPVQSSRSARKRYVEAGAAQKPKEGFDHPMFYSALKRAHKERVVPELREEDLEEQFVRGAGPGGQSINKTENNVQLLHKPTGIRVSCQETRSLSQNRTRARKILLAKLDRLMNPGISKEDMKAAKQRERERRRRKKAKKRAHTKAERGEEEANEDD</sequence>
<keyword evidence="3" id="KW-0809">Transit peptide</keyword>
<comment type="similarity">
    <text evidence="2">Belongs to the prokaryotic/mitochondrial release factor family.</text>
</comment>
<protein>
    <recommendedName>
        <fullName evidence="6">Prokaryotic-type class I peptide chain release factors domain-containing protein</fullName>
    </recommendedName>
</protein>